<dbReference type="EMBL" id="JABBWD010000037">
    <property type="protein sequence ID" value="KAG1774952.1"/>
    <property type="molecule type" value="Genomic_DNA"/>
</dbReference>
<keyword evidence="3" id="KW-1185">Reference proteome</keyword>
<feature type="region of interest" description="Disordered" evidence="1">
    <location>
        <begin position="1"/>
        <end position="30"/>
    </location>
</feature>
<dbReference type="AlphaFoldDB" id="A0A9P6ZQQ7"/>
<protein>
    <submittedName>
        <fullName evidence="2">Uncharacterized protein</fullName>
    </submittedName>
</protein>
<accession>A0A9P6ZQQ7</accession>
<feature type="region of interest" description="Disordered" evidence="1">
    <location>
        <begin position="252"/>
        <end position="275"/>
    </location>
</feature>
<evidence type="ECO:0000256" key="1">
    <source>
        <dbReference type="SAM" id="MobiDB-lite"/>
    </source>
</evidence>
<dbReference type="OrthoDB" id="2662502at2759"/>
<evidence type="ECO:0000313" key="3">
    <source>
        <dbReference type="Proteomes" id="UP000714275"/>
    </source>
</evidence>
<dbReference type="InterPro" id="IPR046521">
    <property type="entry name" value="DUF6698"/>
</dbReference>
<organism evidence="2 3">
    <name type="scientific">Suillus placidus</name>
    <dbReference type="NCBI Taxonomy" id="48579"/>
    <lineage>
        <taxon>Eukaryota</taxon>
        <taxon>Fungi</taxon>
        <taxon>Dikarya</taxon>
        <taxon>Basidiomycota</taxon>
        <taxon>Agaricomycotina</taxon>
        <taxon>Agaricomycetes</taxon>
        <taxon>Agaricomycetidae</taxon>
        <taxon>Boletales</taxon>
        <taxon>Suillineae</taxon>
        <taxon>Suillaceae</taxon>
        <taxon>Suillus</taxon>
    </lineage>
</organism>
<evidence type="ECO:0000313" key="2">
    <source>
        <dbReference type="EMBL" id="KAG1774952.1"/>
    </source>
</evidence>
<sequence length="275" mass="31309">MSAPEPGHIPHSFPHPDLSGAVPTSTEARAKRRIAALEEELQGMKEERGMKQRKTTYYVAQDRAIRQMAILYTNLEDLIGKNDRRYEEGSGESTSEQDRLQHGYITLAQVLLWLHGKLSELDIDNSQDMLKKLKRGADAAHSDNTSTLKDLIAIWINDVFRPSPLLKSDDKRSCGFAHDVCRKLLSPAEWDWSDDWRVVKTGIRDRTLYYIVSENSWLLFLYENYLVDHGNLKKGLFKSKILVKAFKATFTSPSSARKDDGDGIGTDILENNRRA</sequence>
<dbReference type="Pfam" id="PF20414">
    <property type="entry name" value="DUF6698"/>
    <property type="match status" value="1"/>
</dbReference>
<reference evidence="2" key="1">
    <citation type="journal article" date="2020" name="New Phytol.">
        <title>Comparative genomics reveals dynamic genome evolution in host specialist ectomycorrhizal fungi.</title>
        <authorList>
            <person name="Lofgren L.A."/>
            <person name="Nguyen N.H."/>
            <person name="Vilgalys R."/>
            <person name="Ruytinx J."/>
            <person name="Liao H.L."/>
            <person name="Branco S."/>
            <person name="Kuo A."/>
            <person name="LaButti K."/>
            <person name="Lipzen A."/>
            <person name="Andreopoulos W."/>
            <person name="Pangilinan J."/>
            <person name="Riley R."/>
            <person name="Hundley H."/>
            <person name="Na H."/>
            <person name="Barry K."/>
            <person name="Grigoriev I.V."/>
            <person name="Stajich J.E."/>
            <person name="Kennedy P.G."/>
        </authorList>
    </citation>
    <scope>NUCLEOTIDE SEQUENCE</scope>
    <source>
        <strain evidence="2">DOB743</strain>
    </source>
</reference>
<proteinExistence type="predicted"/>
<gene>
    <name evidence="2" type="ORF">EV702DRAFT_1199789</name>
</gene>
<comment type="caution">
    <text evidence="2">The sequence shown here is derived from an EMBL/GenBank/DDBJ whole genome shotgun (WGS) entry which is preliminary data.</text>
</comment>
<dbReference type="Proteomes" id="UP000714275">
    <property type="component" value="Unassembled WGS sequence"/>
</dbReference>
<name>A0A9P6ZQQ7_9AGAM</name>